<proteinExistence type="predicted"/>
<comment type="caution">
    <text evidence="5">The sequence shown here is derived from an EMBL/GenBank/DDBJ whole genome shotgun (WGS) entry which is preliminary data.</text>
</comment>
<keyword evidence="2" id="KW-0802">TPR repeat</keyword>
<feature type="compositionally biased region" description="Polar residues" evidence="3">
    <location>
        <begin position="22"/>
        <end position="53"/>
    </location>
</feature>
<evidence type="ECO:0000256" key="1">
    <source>
        <dbReference type="ARBA" id="ARBA00022737"/>
    </source>
</evidence>
<dbReference type="PROSITE" id="PS50005">
    <property type="entry name" value="TPR"/>
    <property type="match status" value="2"/>
</dbReference>
<evidence type="ECO:0000259" key="4">
    <source>
        <dbReference type="PROSITE" id="PS50837"/>
    </source>
</evidence>
<accession>A0AAV9X671</accession>
<dbReference type="Pfam" id="PF24883">
    <property type="entry name" value="NPHP3_N"/>
    <property type="match status" value="1"/>
</dbReference>
<dbReference type="Gene3D" id="1.25.40.10">
    <property type="entry name" value="Tetratricopeptide repeat domain"/>
    <property type="match status" value="1"/>
</dbReference>
<gene>
    <name evidence="5" type="ORF">TWF694_011374</name>
</gene>
<dbReference type="InterPro" id="IPR007111">
    <property type="entry name" value="NACHT_NTPase"/>
</dbReference>
<organism evidence="5 6">
    <name type="scientific">Orbilia ellipsospora</name>
    <dbReference type="NCBI Taxonomy" id="2528407"/>
    <lineage>
        <taxon>Eukaryota</taxon>
        <taxon>Fungi</taxon>
        <taxon>Dikarya</taxon>
        <taxon>Ascomycota</taxon>
        <taxon>Pezizomycotina</taxon>
        <taxon>Orbiliomycetes</taxon>
        <taxon>Orbiliales</taxon>
        <taxon>Orbiliaceae</taxon>
        <taxon>Orbilia</taxon>
    </lineage>
</organism>
<dbReference type="PANTHER" id="PTHR10039">
    <property type="entry name" value="AMELOGENIN"/>
    <property type="match status" value="1"/>
</dbReference>
<dbReference type="PROSITE" id="PS50837">
    <property type="entry name" value="NACHT"/>
    <property type="match status" value="1"/>
</dbReference>
<dbReference type="SUPFAM" id="SSF52540">
    <property type="entry name" value="P-loop containing nucleoside triphosphate hydrolases"/>
    <property type="match status" value="1"/>
</dbReference>
<protein>
    <recommendedName>
        <fullName evidence="4">NACHT domain-containing protein</fullName>
    </recommendedName>
</protein>
<feature type="region of interest" description="Disordered" evidence="3">
    <location>
        <begin position="1"/>
        <end position="53"/>
    </location>
</feature>
<dbReference type="InterPro" id="IPR027417">
    <property type="entry name" value="P-loop_NTPase"/>
</dbReference>
<keyword evidence="1" id="KW-0677">Repeat</keyword>
<dbReference type="Pfam" id="PF13176">
    <property type="entry name" value="TPR_7"/>
    <property type="match status" value="1"/>
</dbReference>
<evidence type="ECO:0000313" key="6">
    <source>
        <dbReference type="Proteomes" id="UP001365542"/>
    </source>
</evidence>
<sequence length="1449" mass="161836">MERLRRKFTRPVSTKSKVENQDPGSSTNETALATGSQQSSALPSKTDGGSTAVSTRVSLAQQRVQAACIELLESLQQYYNDKGAAQSSIIDISDLDVSSAQMLSATVEGVLLNQQSQEMSVASKIGDFMGKIYPLASLALGLGSAAAEGGSFLPIKGVVNSLSLLLQIAEKERTRTEDFEQQLSRIVFQALRVGEIQRLQSGTVGDLLVEKAANLMAAMLCYLKSALIFFRYDYFSKLAKALVSGAGVYADGRAALDLAIAEYDQALLLEVTIKVLEMNINKAPLLEPSKKQKLAELLTWIGAGSEFESQYIANCEIRAPGTLNWILDCEEFKAWRLQKENTAKFKPLWLSGLPGVGKSVIAAYITQVLTAQHPDALVIYFFCKAGESNMDNFESIFRGLAAQLAKGDETCQERLQQLKDLNDPKPSSNTWSIFARFVRGVVNGLSRRIIVVIDGLDECKEIDEGITDGSIDKLVESLEKTGVQLLISSRPTPSISYALRSGVKKTVTFEDSRDDIEKYAAMRISRSNNLKKGFIRISKEPAVYMAEKSNGSFLWTRTVLDILERTASVKAFKTAFDSIPSAIGGVYDKILDRLETAGTLEAAMVILECVLFSIRPMTIDELYTATALLWDEILDMERFLEDDCGSFLALVPGTNGRSVHILHETFRAYLTDTKIEGPRNLKPARSHARIATACLACLTTPSSDDTKSPRISKEDDDFLEVDKFRNYSTENFVEHLRISNDKVLADGHETVLMLLAAIHEFFHDEVTLRKWMGDWILMRPTNRAYDVGLDITNVYDDIMAWISADFVTTLLDSAKDTDYSPEIALWREEACKDGSYLLAETMSNNFTWVWLNTNWKTFCAAGLVFEGALTFVRILQLAGEPKEEPDRIQWPRGMGPEAHLTEEQKSKPGWTWRYPSSISTGRIVSVEQLTLVGSNGWYDNSIGIQAGNFAVGEYFADSPNCIRDFKYAIDENPERWYLYEGLARWYQSQDENDKALEYYTKAMELDEEEPPSCALDYYTLLAGTKAKEGALAEAEDAFRKGAAMKLDWDGNVYWNRMAKLYEDIKDWDSVIRVRREAIEKHPVCQSHYWSELNEAYKSAGDWRGGLEALLEAIQKDPENEEDYLAEIGRIGGSLRDLHLWDPASQVYSIALERMPSTEKRFKSQLALVFMGHGGHESWQKAVPLLLAAIDAKLAENCDREYEDLAICYLGLGEYAKCHAAIKAAMGDDYMYSDRTILAYIVEGEYQKAIQVLRARLTRLSGIPGYGADPWKASVLLERHMTLGFCYDAVARTTDATASFEAAAKSFEGHADKLHGDIVEGKPGYPISRLEARMAHRYGIVLERLGKLIEAKKFYEAAVIVSDLTTFVGDDEILVTEAAEMEQSLNRVTRKLEGDENSGSIDLNSVLEKPGSIQLQRRLCMRVRTNYSAYTEGKKPRYRGYGDGYAKLLL</sequence>
<dbReference type="EMBL" id="JAVHJO010000009">
    <property type="protein sequence ID" value="KAK6537177.1"/>
    <property type="molecule type" value="Genomic_DNA"/>
</dbReference>
<dbReference type="InterPro" id="IPR019734">
    <property type="entry name" value="TPR_rpt"/>
</dbReference>
<dbReference type="Gene3D" id="3.40.50.300">
    <property type="entry name" value="P-loop containing nucleotide triphosphate hydrolases"/>
    <property type="match status" value="1"/>
</dbReference>
<feature type="repeat" description="TPR" evidence="2">
    <location>
        <begin position="976"/>
        <end position="1009"/>
    </location>
</feature>
<evidence type="ECO:0000256" key="3">
    <source>
        <dbReference type="SAM" id="MobiDB-lite"/>
    </source>
</evidence>
<feature type="repeat" description="TPR" evidence="2">
    <location>
        <begin position="1086"/>
        <end position="1119"/>
    </location>
</feature>
<dbReference type="SUPFAM" id="SSF48452">
    <property type="entry name" value="TPR-like"/>
    <property type="match status" value="2"/>
</dbReference>
<evidence type="ECO:0000256" key="2">
    <source>
        <dbReference type="PROSITE-ProRule" id="PRU00339"/>
    </source>
</evidence>
<reference evidence="5 6" key="1">
    <citation type="submission" date="2019-10" db="EMBL/GenBank/DDBJ databases">
        <authorList>
            <person name="Palmer J.M."/>
        </authorList>
    </citation>
    <scope>NUCLEOTIDE SEQUENCE [LARGE SCALE GENOMIC DNA]</scope>
    <source>
        <strain evidence="5 6">TWF694</strain>
    </source>
</reference>
<dbReference type="InterPro" id="IPR056884">
    <property type="entry name" value="NPHP3-like_N"/>
</dbReference>
<name>A0AAV9X671_9PEZI</name>
<dbReference type="PANTHER" id="PTHR10039:SF14">
    <property type="entry name" value="NACHT DOMAIN-CONTAINING PROTEIN"/>
    <property type="match status" value="1"/>
</dbReference>
<feature type="domain" description="NACHT" evidence="4">
    <location>
        <begin position="346"/>
        <end position="491"/>
    </location>
</feature>
<dbReference type="InterPro" id="IPR011990">
    <property type="entry name" value="TPR-like_helical_dom_sf"/>
</dbReference>
<dbReference type="Proteomes" id="UP001365542">
    <property type="component" value="Unassembled WGS sequence"/>
</dbReference>
<dbReference type="SMART" id="SM00028">
    <property type="entry name" value="TPR"/>
    <property type="match status" value="5"/>
</dbReference>
<evidence type="ECO:0000313" key="5">
    <source>
        <dbReference type="EMBL" id="KAK6537177.1"/>
    </source>
</evidence>
<keyword evidence="6" id="KW-1185">Reference proteome</keyword>